<evidence type="ECO:0000256" key="6">
    <source>
        <dbReference type="ARBA" id="ARBA00023015"/>
    </source>
</evidence>
<evidence type="ECO:0000259" key="12">
    <source>
        <dbReference type="Pfam" id="PF20645"/>
    </source>
</evidence>
<keyword evidence="11" id="KW-1133">Transmembrane helix</keyword>
<dbReference type="AlphaFoldDB" id="A0A183TUU4"/>
<keyword evidence="11" id="KW-0812">Transmembrane</keyword>
<dbReference type="WBParaSite" id="TCNE_0000001301-mRNA-1">
    <property type="protein sequence ID" value="TCNE_0000001301-mRNA-1"/>
    <property type="gene ID" value="TCNE_0000001301"/>
</dbReference>
<evidence type="ECO:0000256" key="1">
    <source>
        <dbReference type="ARBA" id="ARBA00004604"/>
    </source>
</evidence>
<feature type="region of interest" description="Disordered" evidence="10">
    <location>
        <begin position="824"/>
        <end position="918"/>
    </location>
</feature>
<dbReference type="GO" id="GO:0001164">
    <property type="term" value="F:RNA polymerase I core promoter sequence-specific DNA binding"/>
    <property type="evidence" value="ECO:0007669"/>
    <property type="project" value="InterPro"/>
</dbReference>
<dbReference type="PANTHER" id="PTHR31576">
    <property type="entry name" value="TATA BOX-BINDING PROTEIN-ASSOCIATED FACTOR RNA POLYMERASE I SUBUNIT B"/>
    <property type="match status" value="1"/>
</dbReference>
<evidence type="ECO:0000256" key="3">
    <source>
        <dbReference type="ARBA" id="ARBA00022723"/>
    </source>
</evidence>
<keyword evidence="9" id="KW-0539">Nucleus</keyword>
<feature type="transmembrane region" description="Helical" evidence="11">
    <location>
        <begin position="439"/>
        <end position="459"/>
    </location>
</feature>
<dbReference type="InterPro" id="IPR033599">
    <property type="entry name" value="TAF1B/Rrn7"/>
</dbReference>
<gene>
    <name evidence="13" type="ORF">TCNE_LOCUS14</name>
</gene>
<dbReference type="PANTHER" id="PTHR31576:SF2">
    <property type="entry name" value="TATA BOX-BINDING PROTEIN-ASSOCIATED FACTOR RNA POLYMERASE I SUBUNIT B"/>
    <property type="match status" value="1"/>
</dbReference>
<sequence length="1014" mass="116468">MSSNCSVCGCAEFNLIDGFFYCAICSSQSQVQREVDTEDANVVDSLAAILATKITTKKTAADDGKGKRRSKYQPSDEQLVALAAVANEDYPHLLKRGGLRLGTFTKDHALCIFQRYLRRMNIAFCDEEITEENPYCPLVKNTEYEAQLKKKQQQLKLEKERSLHSGRDILSQLTCNDLDENLTAHATREEVIEQGEVQLVIKAETKLSVEAFNRLLVVPLSHQILLVICYVACLCAGANWILLSDIARWYREGRLPMSFLQRFALVPILPGSDDDTRHCGVASLSTPILCLFEMMRFVLAVCQMADIPARPIGIDFDQIVCRFCFNLNLPMVFVDRVRALSAYVKPSCDLSERLTKRFGDFDSSILLRYPFSSSLFKMDFGFEDKLPGLFHHDTGAFNKHRCMLPTPEAKAVALILFALKLTFGLDDHREYNMDDRASFTVYGIVLWNCCILCSLRIGALNELTVISAHNCRKHISASCLTDEMLNRVRYTKTHDGRKVPWCVGKPYLAQDTSFKGCVPNYVVNEAKECAFYSTFADDLEPRPAKWLDKEALLAPLRYQATRNDEWYENLLDEEERSEISEQGALIDRYNADLFFKSFKNQTMNYKECPTEEHCERSIKHAEGQCETDEQRLRWRHLFPCSSDYLSYPRPVFSKHLLKWQKRGSKVYAPIIYAKALDLLMRTARIAFSESFASLLEILSLLIGEEQKVVYAFMLMIEMMFINCQTIKDFKELIENRCELMTCVQFGSLDRLPRQAEVTLRRIDEDVSSADYRYEIVDFGDFIERAAKQEGTFISHTMTVERDKRSRRKRRAAWRKDVESRKTYGLRRPKVSRSARLSRTKYEKSQERNAERSGRRTLRSAAHRVPTDGIGAKELNEEDHQGTSRNTADEELESQHTGSDVSDDSEFSPREEGLASDSLEATSAVDFVDVSEREGDLTDGFERLVVDSAKRSGRTSGDHASPQLDSFPWSLTKQGKPRQVRINMERWLERTARRYPQRFEYEFETAFTLALFKYW</sequence>
<evidence type="ECO:0000256" key="8">
    <source>
        <dbReference type="ARBA" id="ARBA00023163"/>
    </source>
</evidence>
<proteinExistence type="inferred from homology"/>
<organism evidence="14 15">
    <name type="scientific">Toxocara canis</name>
    <name type="common">Canine roundworm</name>
    <dbReference type="NCBI Taxonomy" id="6265"/>
    <lineage>
        <taxon>Eukaryota</taxon>
        <taxon>Metazoa</taxon>
        <taxon>Ecdysozoa</taxon>
        <taxon>Nematoda</taxon>
        <taxon>Chromadorea</taxon>
        <taxon>Rhabditida</taxon>
        <taxon>Spirurina</taxon>
        <taxon>Ascaridomorpha</taxon>
        <taxon>Ascaridoidea</taxon>
        <taxon>Toxocaridae</taxon>
        <taxon>Toxocara</taxon>
    </lineage>
</organism>
<evidence type="ECO:0000256" key="5">
    <source>
        <dbReference type="ARBA" id="ARBA00022833"/>
    </source>
</evidence>
<evidence type="ECO:0000256" key="2">
    <source>
        <dbReference type="ARBA" id="ARBA00006899"/>
    </source>
</evidence>
<evidence type="ECO:0000256" key="4">
    <source>
        <dbReference type="ARBA" id="ARBA00022771"/>
    </source>
</evidence>
<feature type="transmembrane region" description="Helical" evidence="11">
    <location>
        <begin position="224"/>
        <end position="243"/>
    </location>
</feature>
<keyword evidence="11" id="KW-0472">Membrane</keyword>
<accession>A0A183TUU4</accession>
<keyword evidence="6" id="KW-0805">Transcription regulation</keyword>
<dbReference type="Proteomes" id="UP000050794">
    <property type="component" value="Unassembled WGS sequence"/>
</dbReference>
<keyword evidence="3" id="KW-0479">Metal-binding</keyword>
<protein>
    <submittedName>
        <fullName evidence="15">TATA box-binding protein-associated factor RNA polymerase I subunit B</fullName>
    </submittedName>
</protein>
<reference evidence="15" key="1">
    <citation type="submission" date="2016-06" db="UniProtKB">
        <authorList>
            <consortium name="WormBaseParasite"/>
        </authorList>
    </citation>
    <scope>IDENTIFICATION</scope>
</reference>
<evidence type="ECO:0000313" key="13">
    <source>
        <dbReference type="EMBL" id="VDM23388.1"/>
    </source>
</evidence>
<dbReference type="GO" id="GO:0042790">
    <property type="term" value="P:nucleolar large rRNA transcription by RNA polymerase I"/>
    <property type="evidence" value="ECO:0007669"/>
    <property type="project" value="TreeGrafter"/>
</dbReference>
<dbReference type="Pfam" id="PF20645">
    <property type="entry name" value="Rrn7_cyclin_C"/>
    <property type="match status" value="1"/>
</dbReference>
<keyword evidence="4" id="KW-0863">Zinc-finger</keyword>
<feature type="domain" description="Rrn7/TAF1B C-terminal cyclin" evidence="12">
    <location>
        <begin position="402"/>
        <end position="442"/>
    </location>
</feature>
<comment type="subcellular location">
    <subcellularLocation>
        <location evidence="1">Nucleus</location>
        <location evidence="1">Nucleolus</location>
    </subcellularLocation>
</comment>
<keyword evidence="7" id="KW-0238">DNA-binding</keyword>
<reference evidence="13 14" key="2">
    <citation type="submission" date="2018-11" db="EMBL/GenBank/DDBJ databases">
        <authorList>
            <consortium name="Pathogen Informatics"/>
        </authorList>
    </citation>
    <scope>NUCLEOTIDE SEQUENCE [LARGE SCALE GENOMIC DNA]</scope>
</reference>
<name>A0A183TUU4_TOXCA</name>
<dbReference type="GO" id="GO:0008270">
    <property type="term" value="F:zinc ion binding"/>
    <property type="evidence" value="ECO:0007669"/>
    <property type="project" value="UniProtKB-KW"/>
</dbReference>
<keyword evidence="14" id="KW-1185">Reference proteome</keyword>
<evidence type="ECO:0000313" key="14">
    <source>
        <dbReference type="Proteomes" id="UP000050794"/>
    </source>
</evidence>
<feature type="compositionally biased region" description="Basic residues" evidence="10">
    <location>
        <begin position="824"/>
        <end position="838"/>
    </location>
</feature>
<dbReference type="GO" id="GO:0070860">
    <property type="term" value="C:RNA polymerase I core factor complex"/>
    <property type="evidence" value="ECO:0007669"/>
    <property type="project" value="InterPro"/>
</dbReference>
<dbReference type="InterPro" id="IPR048538">
    <property type="entry name" value="Rrn7_cyclin_C"/>
</dbReference>
<dbReference type="GO" id="GO:0005668">
    <property type="term" value="C:RNA polymerase transcription factor SL1 complex"/>
    <property type="evidence" value="ECO:0007669"/>
    <property type="project" value="TreeGrafter"/>
</dbReference>
<keyword evidence="5" id="KW-0862">Zinc</keyword>
<dbReference type="EMBL" id="UYWY01000005">
    <property type="protein sequence ID" value="VDM23388.1"/>
    <property type="molecule type" value="Genomic_DNA"/>
</dbReference>
<evidence type="ECO:0000256" key="10">
    <source>
        <dbReference type="SAM" id="MobiDB-lite"/>
    </source>
</evidence>
<evidence type="ECO:0000313" key="15">
    <source>
        <dbReference type="WBParaSite" id="TCNE_0000001301-mRNA-1"/>
    </source>
</evidence>
<feature type="compositionally biased region" description="Basic and acidic residues" evidence="10">
    <location>
        <begin position="839"/>
        <end position="853"/>
    </location>
</feature>
<comment type="similarity">
    <text evidence="2">Belongs to the RRN7/TAF1B family.</text>
</comment>
<evidence type="ECO:0000256" key="7">
    <source>
        <dbReference type="ARBA" id="ARBA00023125"/>
    </source>
</evidence>
<evidence type="ECO:0000256" key="11">
    <source>
        <dbReference type="SAM" id="Phobius"/>
    </source>
</evidence>
<evidence type="ECO:0000256" key="9">
    <source>
        <dbReference type="ARBA" id="ARBA00023242"/>
    </source>
</evidence>
<keyword evidence="8" id="KW-0804">Transcription</keyword>